<gene>
    <name evidence="2" type="ORF">D3218_01245</name>
</gene>
<accession>A0A3A1WPI6</accession>
<keyword evidence="3" id="KW-1185">Reference proteome</keyword>
<keyword evidence="1" id="KW-1133">Transmembrane helix</keyword>
<feature type="transmembrane region" description="Helical" evidence="1">
    <location>
        <begin position="20"/>
        <end position="38"/>
    </location>
</feature>
<keyword evidence="1" id="KW-0812">Transmembrane</keyword>
<keyword evidence="1" id="KW-0472">Membrane</keyword>
<reference evidence="3" key="1">
    <citation type="submission" date="2018-09" db="EMBL/GenBank/DDBJ databases">
        <authorList>
            <person name="Tuo L."/>
        </authorList>
    </citation>
    <scope>NUCLEOTIDE SEQUENCE [LARGE SCALE GENOMIC DNA]</scope>
    <source>
        <strain evidence="3">M2BS4Y-1</strain>
    </source>
</reference>
<dbReference type="AlphaFoldDB" id="A0A3A1WPI6"/>
<name>A0A3A1WPI6_9HYPH</name>
<dbReference type="OrthoDB" id="5959103at2"/>
<dbReference type="EMBL" id="QYRN01000001">
    <property type="protein sequence ID" value="RIY03807.1"/>
    <property type="molecule type" value="Genomic_DNA"/>
</dbReference>
<organism evidence="2 3">
    <name type="scientific">Aureimonas flava</name>
    <dbReference type="NCBI Taxonomy" id="2320271"/>
    <lineage>
        <taxon>Bacteria</taxon>
        <taxon>Pseudomonadati</taxon>
        <taxon>Pseudomonadota</taxon>
        <taxon>Alphaproteobacteria</taxon>
        <taxon>Hyphomicrobiales</taxon>
        <taxon>Aurantimonadaceae</taxon>
        <taxon>Aureimonas</taxon>
    </lineage>
</organism>
<sequence>MRGHTVHLFGRTFRLPANRMARMGIGIAFIIGGCLSFLPVLGIWMLPLGLVILSIDLAFVRRWRRRADVRWGRRRKRRKAVGEPR</sequence>
<dbReference type="PROSITE" id="PS51257">
    <property type="entry name" value="PROKAR_LIPOPROTEIN"/>
    <property type="match status" value="1"/>
</dbReference>
<evidence type="ECO:0000313" key="2">
    <source>
        <dbReference type="EMBL" id="RIY03807.1"/>
    </source>
</evidence>
<comment type="caution">
    <text evidence="2">The sequence shown here is derived from an EMBL/GenBank/DDBJ whole genome shotgun (WGS) entry which is preliminary data.</text>
</comment>
<protein>
    <submittedName>
        <fullName evidence="2">Uncharacterized protein</fullName>
    </submittedName>
</protein>
<dbReference type="Proteomes" id="UP000265750">
    <property type="component" value="Unassembled WGS sequence"/>
</dbReference>
<feature type="transmembrane region" description="Helical" evidence="1">
    <location>
        <begin position="44"/>
        <end position="60"/>
    </location>
</feature>
<evidence type="ECO:0000256" key="1">
    <source>
        <dbReference type="SAM" id="Phobius"/>
    </source>
</evidence>
<evidence type="ECO:0000313" key="3">
    <source>
        <dbReference type="Proteomes" id="UP000265750"/>
    </source>
</evidence>
<proteinExistence type="predicted"/>